<sequence>MLNSPLSFLIRCSQTGKVWLFNCPDGCQQILDEHHIKINQINYIILTSLKTQVISGLMGLLSSLSLNGHIHDIHLYGPPGVTAYLNLARKYSQTTFRYRIQIHISQQTHIYKCNQFYIYTYPINKWGTCIAYVFLEQEKKGRFQETKAKTYKLMPGPIYGNLKLHKKYILPDGTIISGKHFTYTYSQGIKIFPLAEYYGYRFNYELIDNTRYIIAI</sequence>
<dbReference type="PANTHER" id="PTHR46018">
    <property type="entry name" value="ZINC PHOSPHODIESTERASE ELAC PROTEIN 1"/>
    <property type="match status" value="1"/>
</dbReference>
<proteinExistence type="predicted"/>
<dbReference type="SUPFAM" id="SSF56281">
    <property type="entry name" value="Metallo-hydrolase/oxidoreductase"/>
    <property type="match status" value="1"/>
</dbReference>
<dbReference type="Gene3D" id="3.60.15.10">
    <property type="entry name" value="Ribonuclease Z/Hydroxyacylglutathione hydrolase-like"/>
    <property type="match status" value="1"/>
</dbReference>
<protein>
    <submittedName>
        <fullName evidence="1">Ribonuclease Z</fullName>
    </submittedName>
</protein>
<geneLocation type="chloroplast" evidence="1"/>
<keyword evidence="1" id="KW-0150">Chloroplast</keyword>
<organism evidence="1">
    <name type="scientific">Hommersandiophycus borowitzkae</name>
    <dbReference type="NCBI Taxonomy" id="268573"/>
    <lineage>
        <taxon>Eukaryota</taxon>
        <taxon>Rhodophyta</taxon>
        <taxon>Florideophyceae</taxon>
        <taxon>Nemaliophycidae</taxon>
        <taxon>Nemaliales</taxon>
        <taxon>Liagoraceae</taxon>
        <taxon>Hommersandiophycus</taxon>
    </lineage>
</organism>
<dbReference type="GO" id="GO:0042781">
    <property type="term" value="F:3'-tRNA processing endoribonuclease activity"/>
    <property type="evidence" value="ECO:0007669"/>
    <property type="project" value="TreeGrafter"/>
</dbReference>
<dbReference type="RefSeq" id="YP_009313823.1">
    <property type="nucleotide sequence ID" value="NC_031659.1"/>
</dbReference>
<name>A0A1G4NTW4_9FLOR</name>
<dbReference type="AlphaFoldDB" id="A0A1G4NTW4"/>
<reference evidence="1" key="1">
    <citation type="submission" date="2016-10" db="EMBL/GenBank/DDBJ databases">
        <title>Chloroplast genomes as a tool to resolve red algal phylogenies: a case study in the Nemaliales.</title>
        <authorList>
            <person name="Costa J.F."/>
            <person name="Lin S.M."/>
            <person name="Macaya E.C."/>
            <person name="Fernandez-Garcia C."/>
            <person name="Verbruggen H."/>
        </authorList>
    </citation>
    <scope>NUCLEOTIDE SEQUENCE</scope>
    <source>
        <strain evidence="1">HV00480</strain>
    </source>
</reference>
<evidence type="ECO:0000313" key="1">
    <source>
        <dbReference type="EMBL" id="SCW22077.1"/>
    </source>
</evidence>
<accession>A0A1G4NTW4</accession>
<reference evidence="1" key="2">
    <citation type="submission" date="2016-10" db="EMBL/GenBank/DDBJ databases">
        <authorList>
            <person name="de Groot N.N."/>
        </authorList>
    </citation>
    <scope>NUCLEOTIDE SEQUENCE</scope>
    <source>
        <strain evidence="1">HV00480</strain>
    </source>
</reference>
<dbReference type="EMBL" id="LT622867">
    <property type="protein sequence ID" value="SCW22077.1"/>
    <property type="molecule type" value="Genomic_DNA"/>
</dbReference>
<dbReference type="InterPro" id="IPR036866">
    <property type="entry name" value="RibonucZ/Hydroxyglut_hydro"/>
</dbReference>
<keyword evidence="1" id="KW-0934">Plastid</keyword>
<gene>
    <name evidence="1" type="primary">rnz</name>
    <name evidence="1" type="ORF">HV00480_19</name>
</gene>
<dbReference type="PANTHER" id="PTHR46018:SF2">
    <property type="entry name" value="ZINC PHOSPHODIESTERASE ELAC PROTEIN 1"/>
    <property type="match status" value="1"/>
</dbReference>
<dbReference type="GeneID" id="29999050"/>